<evidence type="ECO:0000259" key="7">
    <source>
        <dbReference type="SMART" id="SM00415"/>
    </source>
</evidence>
<evidence type="ECO:0000256" key="6">
    <source>
        <dbReference type="SAM" id="MobiDB-lite"/>
    </source>
</evidence>
<dbReference type="Proteomes" id="UP000515146">
    <property type="component" value="Unplaced"/>
</dbReference>
<dbReference type="PANTHER" id="PTHR10015">
    <property type="entry name" value="HEAT SHOCK TRANSCRIPTION FACTOR"/>
    <property type="match status" value="1"/>
</dbReference>
<dbReference type="InterPro" id="IPR036388">
    <property type="entry name" value="WH-like_DNA-bd_sf"/>
</dbReference>
<dbReference type="GO" id="GO:0005634">
    <property type="term" value="C:nucleus"/>
    <property type="evidence" value="ECO:0007669"/>
    <property type="project" value="UniProtKB-SubCell"/>
</dbReference>
<proteinExistence type="inferred from homology"/>
<dbReference type="SMART" id="SM00415">
    <property type="entry name" value="HSF"/>
    <property type="match status" value="1"/>
</dbReference>
<dbReference type="RefSeq" id="XP_027205770.1">
    <property type="nucleotide sequence ID" value="XM_027349969.1"/>
</dbReference>
<dbReference type="Gene3D" id="1.10.10.10">
    <property type="entry name" value="Winged helix-like DNA-binding domain superfamily/Winged helix DNA-binding domain"/>
    <property type="match status" value="1"/>
</dbReference>
<dbReference type="OrthoDB" id="6418155at2759"/>
<evidence type="ECO:0000256" key="3">
    <source>
        <dbReference type="ARBA" id="ARBA00023125"/>
    </source>
</evidence>
<keyword evidence="4" id="KW-0539">Nucleus</keyword>
<sequence length="550" mass="64613">MFFFFCCCSKIPPVYLLYRFILIEQNCFLQFGILEFWNLKQTNKKNRIMSIIKEEIFDEQQTTLLSSSSSSTHLYNSNQVSNKNPEFSSNKYFTNNGGDFNHYQPSLSQDNVVIEEKWETTIYNGGSVVVGGGGDDGENPEINNENGLLPSIHSESNGIIMVDNNDSNVDHNNFMNQPPIDGCLYANMQNFSDSNFAPIPYNNYPPLYSIENHTNFVHSNSIDQQQQLMNESYYDPNQMIYFPDQTFYYRDEEGSAGFYPNEIGLDHHQQYQYHQQPYKIEENHDNSPTNMIIDNNNDHRLGNENEMVVNTTGESSVDSNEDSQQQIVASDTVATGSAAAINDYYDDEDDDDEEDENDKENRRRYCKNHEMNPKYVHQRFPIKLWNLASDQSFKPIRWSRDGMSVIINEHNLEPNLGYYFRSKKFSSFLRQLHLYGFRKVTRARNHHHRIDDHHHHHNHHHNEFLSEYQCNYFQRDNFELAKKIRRYYSNNHNNSSSQSRSSSEPISSQQSLDNNHHHHHHLLLDNIGPRDVDQQHYHPSIDTCYYHHHI</sequence>
<dbReference type="GO" id="GO:0043565">
    <property type="term" value="F:sequence-specific DNA binding"/>
    <property type="evidence" value="ECO:0007669"/>
    <property type="project" value="InterPro"/>
</dbReference>
<evidence type="ECO:0000313" key="8">
    <source>
        <dbReference type="Proteomes" id="UP000515146"/>
    </source>
</evidence>
<keyword evidence="8" id="KW-1185">Reference proteome</keyword>
<reference evidence="9" key="1">
    <citation type="submission" date="2025-08" db="UniProtKB">
        <authorList>
            <consortium name="RefSeq"/>
        </authorList>
    </citation>
    <scope>IDENTIFICATION</scope>
    <source>
        <strain evidence="9">Airmid</strain>
    </source>
</reference>
<protein>
    <submittedName>
        <fullName evidence="9">Protein dopey homolog PFC0245c-like isoform X2</fullName>
    </submittedName>
</protein>
<comment type="subcellular location">
    <subcellularLocation>
        <location evidence="1">Nucleus</location>
    </subcellularLocation>
</comment>
<feature type="region of interest" description="Disordered" evidence="6">
    <location>
        <begin position="490"/>
        <end position="516"/>
    </location>
</feature>
<accession>A0A6P6YKJ6</accession>
<dbReference type="Pfam" id="PF00447">
    <property type="entry name" value="HSF_DNA-bind"/>
    <property type="match status" value="1"/>
</dbReference>
<comment type="similarity">
    <text evidence="2 5">Belongs to the HSF family.</text>
</comment>
<dbReference type="PANTHER" id="PTHR10015:SF465">
    <property type="entry name" value="HSF-TYPE DNA-BINDING DOMAIN-CONTAINING PROTEIN"/>
    <property type="match status" value="1"/>
</dbReference>
<dbReference type="GO" id="GO:0003700">
    <property type="term" value="F:DNA-binding transcription factor activity"/>
    <property type="evidence" value="ECO:0007669"/>
    <property type="project" value="InterPro"/>
</dbReference>
<dbReference type="AlphaFoldDB" id="A0A6P6YKJ6"/>
<evidence type="ECO:0000313" key="9">
    <source>
        <dbReference type="RefSeq" id="XP_027205770.1"/>
    </source>
</evidence>
<dbReference type="InterPro" id="IPR000232">
    <property type="entry name" value="HSF_DNA-bd"/>
</dbReference>
<keyword evidence="3" id="KW-0238">DNA-binding</keyword>
<gene>
    <name evidence="9" type="primary">LOC113799352</name>
</gene>
<feature type="compositionally biased region" description="Low complexity" evidence="6">
    <location>
        <begin position="490"/>
        <end position="513"/>
    </location>
</feature>
<evidence type="ECO:0000256" key="4">
    <source>
        <dbReference type="ARBA" id="ARBA00023242"/>
    </source>
</evidence>
<dbReference type="SUPFAM" id="SSF46785">
    <property type="entry name" value="Winged helix' DNA-binding domain"/>
    <property type="match status" value="1"/>
</dbReference>
<organism evidence="8 9">
    <name type="scientific">Dermatophagoides pteronyssinus</name>
    <name type="common">European house dust mite</name>
    <dbReference type="NCBI Taxonomy" id="6956"/>
    <lineage>
        <taxon>Eukaryota</taxon>
        <taxon>Metazoa</taxon>
        <taxon>Ecdysozoa</taxon>
        <taxon>Arthropoda</taxon>
        <taxon>Chelicerata</taxon>
        <taxon>Arachnida</taxon>
        <taxon>Acari</taxon>
        <taxon>Acariformes</taxon>
        <taxon>Sarcoptiformes</taxon>
        <taxon>Astigmata</taxon>
        <taxon>Psoroptidia</taxon>
        <taxon>Analgoidea</taxon>
        <taxon>Pyroglyphidae</taxon>
        <taxon>Dermatophagoidinae</taxon>
        <taxon>Dermatophagoides</taxon>
    </lineage>
</organism>
<feature type="domain" description="HSF-type DNA-binding" evidence="7">
    <location>
        <begin position="376"/>
        <end position="487"/>
    </location>
</feature>
<evidence type="ECO:0000256" key="2">
    <source>
        <dbReference type="ARBA" id="ARBA00006403"/>
    </source>
</evidence>
<name>A0A6P6YKJ6_DERPT</name>
<evidence type="ECO:0000256" key="1">
    <source>
        <dbReference type="ARBA" id="ARBA00004123"/>
    </source>
</evidence>
<evidence type="ECO:0000256" key="5">
    <source>
        <dbReference type="RuleBase" id="RU004020"/>
    </source>
</evidence>
<dbReference type="InterPro" id="IPR036390">
    <property type="entry name" value="WH_DNA-bd_sf"/>
</dbReference>